<comment type="caution">
    <text evidence="4">The sequence shown here is derived from an EMBL/GenBank/DDBJ whole genome shotgun (WGS) entry which is preliminary data.</text>
</comment>
<dbReference type="Gene3D" id="3.40.190.10">
    <property type="entry name" value="Periplasmic binding protein-like II"/>
    <property type="match status" value="2"/>
</dbReference>
<accession>A0A5C8PLA2</accession>
<evidence type="ECO:0000313" key="5">
    <source>
        <dbReference type="Proteomes" id="UP000321638"/>
    </source>
</evidence>
<sequence>MKRVGAAAAVAACVLVAASGAAAQELVLGIFGGTFADNTRACAVAPFEKATGAKVRFVLGSSVQNLAKLRATKGSPEIDVAYMDLAIATQGKGEGLLSTLDTAAMANYGAIYDNAKDKDGRFVGMMYGASAIAYNPKLVKTPPTSWHDLWKPEFKGKLAIGDISGTTGIHFVIAASMINGGSQENTDPGFEAIKKLKPSVVMMYSQADQVVPLFEREEIAIAVWYPDRVGAAAAKGLSVATAFPKEGAIGILPTVSVPEGAKNKALAQKYIDQVLSAETQKCFAEKQYGGPVNKTVTLDDKLAAQLPYGAAVDRMHFPDPETTAKLLPSWSERWGREIAR</sequence>
<reference evidence="4 5" key="1">
    <citation type="submission" date="2019-06" db="EMBL/GenBank/DDBJ databases">
        <title>New taxonomy in bacterial strain CC-CFT640, isolated from vineyard.</title>
        <authorList>
            <person name="Lin S.-Y."/>
            <person name="Tsai C.-F."/>
            <person name="Young C.-C."/>
        </authorList>
    </citation>
    <scope>NUCLEOTIDE SEQUENCE [LARGE SCALE GENOMIC DNA]</scope>
    <source>
        <strain evidence="4 5">CC-CFT640</strain>
    </source>
</reference>
<dbReference type="Pfam" id="PF13416">
    <property type="entry name" value="SBP_bac_8"/>
    <property type="match status" value="1"/>
</dbReference>
<dbReference type="OrthoDB" id="6529964at2"/>
<dbReference type="GO" id="GO:0030975">
    <property type="term" value="F:thiamine binding"/>
    <property type="evidence" value="ECO:0007669"/>
    <property type="project" value="TreeGrafter"/>
</dbReference>
<dbReference type="CDD" id="cd13589">
    <property type="entry name" value="PBP2_polyamine_RpCGA009"/>
    <property type="match status" value="1"/>
</dbReference>
<keyword evidence="2" id="KW-0574">Periplasm</keyword>
<dbReference type="GO" id="GO:0030288">
    <property type="term" value="C:outer membrane-bounded periplasmic space"/>
    <property type="evidence" value="ECO:0007669"/>
    <property type="project" value="TreeGrafter"/>
</dbReference>
<feature type="signal peptide" evidence="3">
    <location>
        <begin position="1"/>
        <end position="23"/>
    </location>
</feature>
<keyword evidence="1 3" id="KW-0732">Signal</keyword>
<dbReference type="RefSeq" id="WP_147848204.1">
    <property type="nucleotide sequence ID" value="NZ_VDUZ01000019.1"/>
</dbReference>
<dbReference type="GO" id="GO:0015888">
    <property type="term" value="P:thiamine transport"/>
    <property type="evidence" value="ECO:0007669"/>
    <property type="project" value="TreeGrafter"/>
</dbReference>
<name>A0A5C8PLA2_9HYPH</name>
<dbReference type="SUPFAM" id="SSF53850">
    <property type="entry name" value="Periplasmic binding protein-like II"/>
    <property type="match status" value="1"/>
</dbReference>
<dbReference type="GO" id="GO:0030976">
    <property type="term" value="F:thiamine pyrophosphate binding"/>
    <property type="evidence" value="ECO:0007669"/>
    <property type="project" value="TreeGrafter"/>
</dbReference>
<feature type="chain" id="PRO_5023002786" evidence="3">
    <location>
        <begin position="24"/>
        <end position="340"/>
    </location>
</feature>
<proteinExistence type="predicted"/>
<dbReference type="PANTHER" id="PTHR30006">
    <property type="entry name" value="THIAMINE-BINDING PERIPLASMIC PROTEIN-RELATED"/>
    <property type="match status" value="1"/>
</dbReference>
<dbReference type="InterPro" id="IPR006059">
    <property type="entry name" value="SBP"/>
</dbReference>
<gene>
    <name evidence="4" type="ORF">FHP25_17275</name>
</gene>
<dbReference type="EMBL" id="VDUZ01000019">
    <property type="protein sequence ID" value="TXL74242.1"/>
    <property type="molecule type" value="Genomic_DNA"/>
</dbReference>
<dbReference type="AlphaFoldDB" id="A0A5C8PLA2"/>
<organism evidence="4 5">
    <name type="scientific">Vineibacter terrae</name>
    <dbReference type="NCBI Taxonomy" id="2586908"/>
    <lineage>
        <taxon>Bacteria</taxon>
        <taxon>Pseudomonadati</taxon>
        <taxon>Pseudomonadota</taxon>
        <taxon>Alphaproteobacteria</taxon>
        <taxon>Hyphomicrobiales</taxon>
        <taxon>Vineibacter</taxon>
    </lineage>
</organism>
<dbReference type="Proteomes" id="UP000321638">
    <property type="component" value="Unassembled WGS sequence"/>
</dbReference>
<evidence type="ECO:0000313" key="4">
    <source>
        <dbReference type="EMBL" id="TXL74242.1"/>
    </source>
</evidence>
<evidence type="ECO:0000256" key="2">
    <source>
        <dbReference type="ARBA" id="ARBA00022764"/>
    </source>
</evidence>
<evidence type="ECO:0000256" key="3">
    <source>
        <dbReference type="SAM" id="SignalP"/>
    </source>
</evidence>
<dbReference type="PANTHER" id="PTHR30006:SF2">
    <property type="entry name" value="ABC TRANSPORTER SUBSTRATE-BINDING PROTEIN"/>
    <property type="match status" value="1"/>
</dbReference>
<evidence type="ECO:0000256" key="1">
    <source>
        <dbReference type="ARBA" id="ARBA00022729"/>
    </source>
</evidence>
<keyword evidence="5" id="KW-1185">Reference proteome</keyword>
<protein>
    <submittedName>
        <fullName evidence="4">ABC transporter substrate-binding protein</fullName>
    </submittedName>
</protein>